<feature type="region of interest" description="Disordered" evidence="1">
    <location>
        <begin position="1"/>
        <end position="27"/>
    </location>
</feature>
<comment type="caution">
    <text evidence="2">The sequence shown here is derived from an EMBL/GenBank/DDBJ whole genome shotgun (WGS) entry which is preliminary data.</text>
</comment>
<organism evidence="2 3">
    <name type="scientific">Mediterraneibacter butyricigenes</name>
    <dbReference type="NCBI Taxonomy" id="2316025"/>
    <lineage>
        <taxon>Bacteria</taxon>
        <taxon>Bacillati</taxon>
        <taxon>Bacillota</taxon>
        <taxon>Clostridia</taxon>
        <taxon>Lachnospirales</taxon>
        <taxon>Lachnospiraceae</taxon>
        <taxon>Mediterraneibacter</taxon>
    </lineage>
</organism>
<name>A0A391P313_9FIRM</name>
<sequence>MLESEEQVRQGVAGQEQSRDQGQVGKYKGDELGELQYLGVIGVGVNFGFVDVGDDSASGQHHGSHGGGNDHGGKCEDNASKDRAAQSFH</sequence>
<dbReference type="Proteomes" id="UP000265643">
    <property type="component" value="Unassembled WGS sequence"/>
</dbReference>
<accession>A0A391P313</accession>
<feature type="compositionally biased region" description="Basic and acidic residues" evidence="1">
    <location>
        <begin position="71"/>
        <end position="89"/>
    </location>
</feature>
<evidence type="ECO:0000313" key="3">
    <source>
        <dbReference type="Proteomes" id="UP000265643"/>
    </source>
</evidence>
<evidence type="ECO:0000256" key="1">
    <source>
        <dbReference type="SAM" id="MobiDB-lite"/>
    </source>
</evidence>
<evidence type="ECO:0000313" key="2">
    <source>
        <dbReference type="EMBL" id="GCA68484.1"/>
    </source>
</evidence>
<proteinExistence type="predicted"/>
<dbReference type="EMBL" id="BHGK01000006">
    <property type="protein sequence ID" value="GCA68484.1"/>
    <property type="molecule type" value="Genomic_DNA"/>
</dbReference>
<reference evidence="3" key="1">
    <citation type="submission" date="2018-09" db="EMBL/GenBank/DDBJ databases">
        <title>Draft Genome Sequence of Mediterraneibacter sp. KCTC 15684.</title>
        <authorList>
            <person name="Kim J.S."/>
            <person name="Han K.I."/>
            <person name="Suh M.K."/>
            <person name="Lee K.C."/>
            <person name="Eom M.K."/>
            <person name="Lee J.H."/>
            <person name="Park S.H."/>
            <person name="Kang S.W."/>
            <person name="Park J.E."/>
            <person name="Oh B.S."/>
            <person name="Yu S.Y."/>
            <person name="Choi S.H."/>
            <person name="Lee D.H."/>
            <person name="Yoon H."/>
            <person name="Kim B."/>
            <person name="Yang S.J."/>
            <person name="Lee J.S."/>
        </authorList>
    </citation>
    <scope>NUCLEOTIDE SEQUENCE [LARGE SCALE GENOMIC DNA]</scope>
    <source>
        <strain evidence="3">KCTC 15684</strain>
    </source>
</reference>
<feature type="region of interest" description="Disordered" evidence="1">
    <location>
        <begin position="52"/>
        <end position="89"/>
    </location>
</feature>
<keyword evidence="3" id="KW-1185">Reference proteome</keyword>
<protein>
    <submittedName>
        <fullName evidence="2">Uncharacterized protein</fullName>
    </submittedName>
</protein>
<gene>
    <name evidence="2" type="ORF">KGMB01110_29200</name>
</gene>
<dbReference type="AlphaFoldDB" id="A0A391P313"/>
<feature type="compositionally biased region" description="Low complexity" evidence="1">
    <location>
        <begin position="52"/>
        <end position="61"/>
    </location>
</feature>